<dbReference type="AlphaFoldDB" id="A0AAD9CY35"/>
<proteinExistence type="predicted"/>
<dbReference type="GO" id="GO:0042602">
    <property type="term" value="F:riboflavin reductase (NADPH) activity"/>
    <property type="evidence" value="ECO:0007669"/>
    <property type="project" value="TreeGrafter"/>
</dbReference>
<dbReference type="PANTHER" id="PTHR30466:SF1">
    <property type="entry name" value="FMN REDUCTASE (NADH) RUTF"/>
    <property type="match status" value="1"/>
</dbReference>
<dbReference type="Gene3D" id="2.30.110.10">
    <property type="entry name" value="Electron Transport, Fmn-binding Protein, Chain A"/>
    <property type="match status" value="1"/>
</dbReference>
<name>A0AAD9CY35_PAPLA</name>
<dbReference type="GO" id="GO:0010181">
    <property type="term" value="F:FMN binding"/>
    <property type="evidence" value="ECO:0007669"/>
    <property type="project" value="InterPro"/>
</dbReference>
<evidence type="ECO:0000259" key="3">
    <source>
        <dbReference type="SMART" id="SM00903"/>
    </source>
</evidence>
<comment type="caution">
    <text evidence="4">The sequence shown here is derived from an EMBL/GenBank/DDBJ whole genome shotgun (WGS) entry which is preliminary data.</text>
</comment>
<dbReference type="PANTHER" id="PTHR30466">
    <property type="entry name" value="FLAVIN REDUCTASE"/>
    <property type="match status" value="1"/>
</dbReference>
<evidence type="ECO:0000313" key="5">
    <source>
        <dbReference type="Proteomes" id="UP001182556"/>
    </source>
</evidence>
<sequence length="344" mass="37293">MAGCRIGCREQSHRRSPWRFPIHRQRVNPPGQVSPLLSLCPPIPARHSSLPNMSLTSISRPCTRRPIFLSTLIGPSQPRRARRSFASAPPLDVSEQLRQVMRNVPQPVAIAVTKGPNGQYHGATLSSFTSLTLHPYPLVAFSLRLPSRLADSLRPARPLVSLVSESIAGEPGLPPDPLAKAPTPKGKVLGISLLSSPHHTIAAKLSRPGQDHSSLFASSPFTQPQQDGAVEITPKLPDAIGNLQCEIVSSLPLKDVCPMTEDEIEFDDEVEGAGLYKPTSPRPLRPEGESSGEWDGAAGDAAVRDGRIHGSELFICRVLEVEHGSGAEDPMVYWRHQYTSVKGQ</sequence>
<feature type="domain" description="Flavin reductase like" evidence="3">
    <location>
        <begin position="101"/>
        <end position="340"/>
    </location>
</feature>
<protein>
    <submittedName>
        <fullName evidence="4">Flavin reductase like domain-containing protein</fullName>
    </submittedName>
</protein>
<dbReference type="SUPFAM" id="SSF50475">
    <property type="entry name" value="FMN-binding split barrel"/>
    <property type="match status" value="1"/>
</dbReference>
<dbReference type="InterPro" id="IPR002563">
    <property type="entry name" value="Flavin_Rdtase-like_dom"/>
</dbReference>
<reference evidence="4" key="1">
    <citation type="submission" date="2023-02" db="EMBL/GenBank/DDBJ databases">
        <title>Identification and recombinant expression of a fungal hydrolase from Papiliotrema laurentii that hydrolyzes apple cutin and clears colloidal polyester polyurethane.</title>
        <authorList>
            <consortium name="DOE Joint Genome Institute"/>
            <person name="Roman V.A."/>
            <person name="Bojanowski C."/>
            <person name="Crable B.R."/>
            <person name="Wagner D.N."/>
            <person name="Hung C.S."/>
            <person name="Nadeau L.J."/>
            <person name="Schratz L."/>
            <person name="Haridas S."/>
            <person name="Pangilinan J."/>
            <person name="Lipzen A."/>
            <person name="Na H."/>
            <person name="Yan M."/>
            <person name="Ng V."/>
            <person name="Grigoriev I.V."/>
            <person name="Spatafora J.W."/>
            <person name="Barlow D."/>
            <person name="Biffinger J."/>
            <person name="Kelley-Loughnane N."/>
            <person name="Varaljay V.A."/>
            <person name="Crookes-Goodson W.J."/>
        </authorList>
    </citation>
    <scope>NUCLEOTIDE SEQUENCE</scope>
    <source>
        <strain evidence="4">5307AH</strain>
    </source>
</reference>
<keyword evidence="5" id="KW-1185">Reference proteome</keyword>
<dbReference type="SMART" id="SM00903">
    <property type="entry name" value="Flavin_Reduct"/>
    <property type="match status" value="1"/>
</dbReference>
<evidence type="ECO:0000256" key="2">
    <source>
        <dbReference type="SAM" id="MobiDB-lite"/>
    </source>
</evidence>
<dbReference type="InterPro" id="IPR012349">
    <property type="entry name" value="Split_barrel_FMN-bd"/>
</dbReference>
<feature type="region of interest" description="Disordered" evidence="2">
    <location>
        <begin position="274"/>
        <end position="298"/>
    </location>
</feature>
<dbReference type="InterPro" id="IPR050268">
    <property type="entry name" value="NADH-dep_flavin_reductase"/>
</dbReference>
<evidence type="ECO:0000256" key="1">
    <source>
        <dbReference type="ARBA" id="ARBA00023002"/>
    </source>
</evidence>
<evidence type="ECO:0000313" key="4">
    <source>
        <dbReference type="EMBL" id="KAK1922548.1"/>
    </source>
</evidence>
<dbReference type="Pfam" id="PF01613">
    <property type="entry name" value="Flavin_Reduct"/>
    <property type="match status" value="1"/>
</dbReference>
<dbReference type="EMBL" id="JAODAN010000008">
    <property type="protein sequence ID" value="KAK1922548.1"/>
    <property type="molecule type" value="Genomic_DNA"/>
</dbReference>
<organism evidence="4 5">
    <name type="scientific">Papiliotrema laurentii</name>
    <name type="common">Cryptococcus laurentii</name>
    <dbReference type="NCBI Taxonomy" id="5418"/>
    <lineage>
        <taxon>Eukaryota</taxon>
        <taxon>Fungi</taxon>
        <taxon>Dikarya</taxon>
        <taxon>Basidiomycota</taxon>
        <taxon>Agaricomycotina</taxon>
        <taxon>Tremellomycetes</taxon>
        <taxon>Tremellales</taxon>
        <taxon>Rhynchogastremaceae</taxon>
        <taxon>Papiliotrema</taxon>
    </lineage>
</organism>
<gene>
    <name evidence="4" type="ORF">DB88DRAFT_359297</name>
</gene>
<dbReference type="Proteomes" id="UP001182556">
    <property type="component" value="Unassembled WGS sequence"/>
</dbReference>
<keyword evidence="1" id="KW-0560">Oxidoreductase</keyword>
<accession>A0AAD9CY35</accession>